<reference evidence="3" key="1">
    <citation type="submission" date="2024-04" db="EMBL/GenBank/DDBJ databases">
        <title>Phylogenomic analyses of a clade within the roseobacter group suggest taxonomic reassignments of species of the genera Aestuariivita, Citreicella, Loktanella, Nautella, Pelagibaca, Ruegeria, Thalassobius, Thiobacimonas and Tropicibacter, and the proposal o.</title>
        <authorList>
            <person name="Jeon C.O."/>
        </authorList>
    </citation>
    <scope>NUCLEOTIDE SEQUENCE [LARGE SCALE GENOMIC DNA]</scope>
    <source>
        <strain evidence="3">SS1-5</strain>
    </source>
</reference>
<dbReference type="CDD" id="cd04301">
    <property type="entry name" value="NAT_SF"/>
    <property type="match status" value="1"/>
</dbReference>
<name>A0AAN0MAD2_9RHOB</name>
<dbReference type="InterPro" id="IPR016181">
    <property type="entry name" value="Acyl_CoA_acyltransferase"/>
</dbReference>
<accession>A0AAN0MAD2</accession>
<evidence type="ECO:0000259" key="1">
    <source>
        <dbReference type="PROSITE" id="PS51186"/>
    </source>
</evidence>
<dbReference type="EC" id="2.3.-.-" evidence="2"/>
<dbReference type="InterPro" id="IPR000182">
    <property type="entry name" value="GNAT_dom"/>
</dbReference>
<gene>
    <name evidence="2" type="ORF">AABB31_03560</name>
</gene>
<dbReference type="PROSITE" id="PS51186">
    <property type="entry name" value="GNAT"/>
    <property type="match status" value="1"/>
</dbReference>
<organism evidence="2 3">
    <name type="scientific">Yoonia rhodophyticola</name>
    <dbReference type="NCBI Taxonomy" id="3137370"/>
    <lineage>
        <taxon>Bacteria</taxon>
        <taxon>Pseudomonadati</taxon>
        <taxon>Pseudomonadota</taxon>
        <taxon>Alphaproteobacteria</taxon>
        <taxon>Rhodobacterales</taxon>
        <taxon>Paracoccaceae</taxon>
        <taxon>Yoonia</taxon>
    </lineage>
</organism>
<keyword evidence="2" id="KW-0012">Acyltransferase</keyword>
<dbReference type="Pfam" id="PF13527">
    <property type="entry name" value="Acetyltransf_9"/>
    <property type="match status" value="1"/>
</dbReference>
<reference evidence="2 3" key="2">
    <citation type="submission" date="2024-08" db="EMBL/GenBank/DDBJ databases">
        <title>Phylogenomic analyses of a clade within the roseobacter group suggest taxonomic reassignments of species of the genera Aestuariivita, Citreicella, Loktanella, Nautella, Pelagibaca, Ruegeria, Thalassobius, Thiobacimonas and Tropicibacter, and the proposal o.</title>
        <authorList>
            <person name="Jeon C.O."/>
        </authorList>
    </citation>
    <scope>NUCLEOTIDE SEQUENCE [LARGE SCALE GENOMIC DNA]</scope>
    <source>
        <strain evidence="2 3">SS1-5</strain>
    </source>
</reference>
<keyword evidence="2" id="KW-0808">Transferase</keyword>
<dbReference type="Gene3D" id="3.40.630.30">
    <property type="match status" value="1"/>
</dbReference>
<protein>
    <submittedName>
        <fullName evidence="2">GNAT family N-acetyltransferase</fullName>
        <ecNumber evidence="2">2.3.-.-</ecNumber>
    </submittedName>
</protein>
<dbReference type="EMBL" id="CP151767">
    <property type="protein sequence ID" value="WZU68031.1"/>
    <property type="molecule type" value="Genomic_DNA"/>
</dbReference>
<proteinExistence type="predicted"/>
<dbReference type="RefSeq" id="WP_342077324.1">
    <property type="nucleotide sequence ID" value="NZ_CP151767.2"/>
</dbReference>
<dbReference type="GO" id="GO:0016747">
    <property type="term" value="F:acyltransferase activity, transferring groups other than amino-acyl groups"/>
    <property type="evidence" value="ECO:0007669"/>
    <property type="project" value="InterPro"/>
</dbReference>
<keyword evidence="3" id="KW-1185">Reference proteome</keyword>
<evidence type="ECO:0000313" key="2">
    <source>
        <dbReference type="EMBL" id="WZU68031.1"/>
    </source>
</evidence>
<dbReference type="AlphaFoldDB" id="A0AAN0MAD2"/>
<dbReference type="Proteomes" id="UP001470809">
    <property type="component" value="Chromosome"/>
</dbReference>
<feature type="domain" description="N-acetyltransferase" evidence="1">
    <location>
        <begin position="7"/>
        <end position="144"/>
    </location>
</feature>
<dbReference type="KEGG" id="yrh:AABB31_03560"/>
<sequence length="176" mass="19948">MMQIERIYEADLTPADEVLINRLLVRAFDEGFGDRSYHQQRHYFRLIMRDADAIIGHMALCYRAIRMGARLVNIMGLAEVATDPDEQGKGIGSALMKAAIAETRKSQADFFLLFGVRPMYAGNGFCNVSNPISYVDFYHARMGNIHHTDDHALMVLKTGDLDWDDQAHIDLLGHNF</sequence>
<dbReference type="SUPFAM" id="SSF55729">
    <property type="entry name" value="Acyl-CoA N-acyltransferases (Nat)"/>
    <property type="match status" value="1"/>
</dbReference>
<evidence type="ECO:0000313" key="3">
    <source>
        <dbReference type="Proteomes" id="UP001470809"/>
    </source>
</evidence>